<dbReference type="InterPro" id="IPR039422">
    <property type="entry name" value="MarR/SlyA-like"/>
</dbReference>
<keyword evidence="2" id="KW-0963">Cytoplasm</keyword>
<dbReference type="InterPro" id="IPR055166">
    <property type="entry name" value="Transc_reg_Sar_Rot_HTH"/>
</dbReference>
<dbReference type="Pfam" id="PF22381">
    <property type="entry name" value="Staph_reg_Sar_Rot"/>
    <property type="match status" value="1"/>
</dbReference>
<dbReference type="InterPro" id="IPR036390">
    <property type="entry name" value="WH_DNA-bd_sf"/>
</dbReference>
<dbReference type="PRINTS" id="PR00598">
    <property type="entry name" value="HTHMARR"/>
</dbReference>
<dbReference type="PANTHER" id="PTHR33164">
    <property type="entry name" value="TRANSCRIPTIONAL REGULATOR, MARR FAMILY"/>
    <property type="match status" value="1"/>
</dbReference>
<dbReference type="SMART" id="SM00347">
    <property type="entry name" value="HTH_MARR"/>
    <property type="match status" value="1"/>
</dbReference>
<organism evidence="7 8">
    <name type="scientific">Cronobacter turicensis (strain DSM 18703 / CCUG 55852 / LMG 23827 / z3032)</name>
    <dbReference type="NCBI Taxonomy" id="693216"/>
    <lineage>
        <taxon>Bacteria</taxon>
        <taxon>Pseudomonadati</taxon>
        <taxon>Pseudomonadota</taxon>
        <taxon>Gammaproteobacteria</taxon>
        <taxon>Enterobacterales</taxon>
        <taxon>Enterobacteriaceae</taxon>
        <taxon>Cronobacter</taxon>
    </lineage>
</organism>
<evidence type="ECO:0000256" key="5">
    <source>
        <dbReference type="ARBA" id="ARBA00023163"/>
    </source>
</evidence>
<dbReference type="Gene3D" id="1.10.10.10">
    <property type="entry name" value="Winged helix-like DNA-binding domain superfamily/Winged helix DNA-binding domain"/>
    <property type="match status" value="1"/>
</dbReference>
<reference evidence="7 8" key="1">
    <citation type="journal article" date="2010" name="J. Bacteriol.">
        <title>Complete Genome Sequence of Cronobacter turicensis LMG 23827, a foodborne pathogen causing deaths in neonates.</title>
        <authorList>
            <person name="Stephan R."/>
            <person name="Lehner A."/>
            <person name="Tischler P."/>
            <person name="Rattei T."/>
        </authorList>
    </citation>
    <scope>NUCLEOTIDE SEQUENCE [LARGE SCALE GENOMIC DNA]</scope>
    <source>
        <strain evidence="8">DSM 18703 / CCUG 55852 / LMG 23827 / z3032</strain>
    </source>
</reference>
<comment type="subcellular location">
    <subcellularLocation>
        <location evidence="1">Cytoplasm</location>
    </subcellularLocation>
</comment>
<keyword evidence="4" id="KW-0238">DNA-binding</keyword>
<gene>
    <name evidence="7" type="primary">ohrR</name>
    <name evidence="7" type="ordered locus">Ctu_05750</name>
</gene>
<protein>
    <submittedName>
        <fullName evidence="7">Organic hydroperoxide resistance transcriptional regulator</fullName>
    </submittedName>
</protein>
<dbReference type="InterPro" id="IPR036388">
    <property type="entry name" value="WH-like_DNA-bd_sf"/>
</dbReference>
<dbReference type="PATRIC" id="fig|693216.3.peg.545"/>
<evidence type="ECO:0000256" key="3">
    <source>
        <dbReference type="ARBA" id="ARBA00023015"/>
    </source>
</evidence>
<evidence type="ECO:0000313" key="7">
    <source>
        <dbReference type="EMBL" id="CBA27734.1"/>
    </source>
</evidence>
<dbReference type="SUPFAM" id="SSF46785">
    <property type="entry name" value="Winged helix' DNA-binding domain"/>
    <property type="match status" value="1"/>
</dbReference>
<dbReference type="EMBL" id="FN543093">
    <property type="protein sequence ID" value="CBA27734.1"/>
    <property type="molecule type" value="Genomic_DNA"/>
</dbReference>
<evidence type="ECO:0000256" key="4">
    <source>
        <dbReference type="ARBA" id="ARBA00023125"/>
    </source>
</evidence>
<dbReference type="InterPro" id="IPR000835">
    <property type="entry name" value="HTH_MarR-typ"/>
</dbReference>
<dbReference type="HOGENOM" id="CLU_083287_3_0_6"/>
<keyword evidence="8" id="KW-1185">Reference proteome</keyword>
<evidence type="ECO:0000256" key="2">
    <source>
        <dbReference type="ARBA" id="ARBA00022490"/>
    </source>
</evidence>
<accession>C9XUX5</accession>
<keyword evidence="3" id="KW-0805">Transcription regulation</keyword>
<dbReference type="FunFam" id="1.10.10.10:FF:000163">
    <property type="entry name" value="MarR family transcriptional regulator"/>
    <property type="match status" value="1"/>
</dbReference>
<dbReference type="KEGG" id="ctu:CTU_05750"/>
<keyword evidence="5" id="KW-0804">Transcription</keyword>
<dbReference type="PANTHER" id="PTHR33164:SF5">
    <property type="entry name" value="ORGANIC HYDROPEROXIDE RESISTANCE TRANSCRIPTIONAL REGULATOR"/>
    <property type="match status" value="1"/>
</dbReference>
<evidence type="ECO:0000259" key="6">
    <source>
        <dbReference type="PROSITE" id="PS50995"/>
    </source>
</evidence>
<dbReference type="AlphaFoldDB" id="C9XUX5"/>
<evidence type="ECO:0000313" key="8">
    <source>
        <dbReference type="Proteomes" id="UP000002069"/>
    </source>
</evidence>
<dbReference type="GO" id="GO:0005737">
    <property type="term" value="C:cytoplasm"/>
    <property type="evidence" value="ECO:0007669"/>
    <property type="project" value="UniProtKB-SubCell"/>
</dbReference>
<evidence type="ECO:0000256" key="1">
    <source>
        <dbReference type="ARBA" id="ARBA00004496"/>
    </source>
</evidence>
<feature type="domain" description="HTH marR-type" evidence="6">
    <location>
        <begin position="27"/>
        <end position="154"/>
    </location>
</feature>
<dbReference type="GO" id="GO:0003677">
    <property type="term" value="F:DNA binding"/>
    <property type="evidence" value="ECO:0007669"/>
    <property type="project" value="UniProtKB-KW"/>
</dbReference>
<reference evidence="8" key="2">
    <citation type="journal article" date="2011" name="J. Bacteriol.">
        <title>Complete genome sequence of Cronobacter turicensis LMG 23827, a food-borne pathogen causing deaths in neonates.</title>
        <authorList>
            <person name="Stephan R."/>
            <person name="Lehner A."/>
            <person name="Tischler P."/>
            <person name="Rattei T."/>
        </authorList>
    </citation>
    <scope>NUCLEOTIDE SEQUENCE [LARGE SCALE GENOMIC DNA]</scope>
    <source>
        <strain evidence="8">DSM 18703 / CCUG 55852 / LMG 23827 / z3032</strain>
    </source>
</reference>
<dbReference type="PROSITE" id="PS50995">
    <property type="entry name" value="HTH_MARR_2"/>
    <property type="match status" value="1"/>
</dbReference>
<dbReference type="GO" id="GO:0003700">
    <property type="term" value="F:DNA-binding transcription factor activity"/>
    <property type="evidence" value="ECO:0007669"/>
    <property type="project" value="InterPro"/>
</dbReference>
<proteinExistence type="predicted"/>
<dbReference type="Proteomes" id="UP000002069">
    <property type="component" value="Chromosome"/>
</dbReference>
<name>C9XUX5_CROTZ</name>
<sequence>MKSCTTYIENMKTTQEQGAAGLTLDLDNQLCFALYSTNLALHKIYRQLLTPLGLTYPQYLVMLVLWEQDDVTVSEIGERLYLDSATLTPLLKRMETAGLLMRQRSRQDERQVMVTLTDAGRQLKAEARSIPGSVLCATACDKDTLLDLKAQLDDLRRNLHQS</sequence>
<dbReference type="GO" id="GO:0006950">
    <property type="term" value="P:response to stress"/>
    <property type="evidence" value="ECO:0007669"/>
    <property type="project" value="TreeGrafter"/>
</dbReference>